<dbReference type="EMBL" id="ML977022">
    <property type="protein sequence ID" value="KAF1950822.1"/>
    <property type="molecule type" value="Genomic_DNA"/>
</dbReference>
<protein>
    <recommendedName>
        <fullName evidence="1">C2H2-type domain-containing protein</fullName>
    </recommendedName>
</protein>
<evidence type="ECO:0000313" key="2">
    <source>
        <dbReference type="EMBL" id="KAF1950822.1"/>
    </source>
</evidence>
<reference evidence="2" key="1">
    <citation type="journal article" date="2020" name="Stud. Mycol.">
        <title>101 Dothideomycetes genomes: a test case for predicting lifestyles and emergence of pathogens.</title>
        <authorList>
            <person name="Haridas S."/>
            <person name="Albert R."/>
            <person name="Binder M."/>
            <person name="Bloem J."/>
            <person name="Labutti K."/>
            <person name="Salamov A."/>
            <person name="Andreopoulos B."/>
            <person name="Baker S."/>
            <person name="Barry K."/>
            <person name="Bills G."/>
            <person name="Bluhm B."/>
            <person name="Cannon C."/>
            <person name="Castanera R."/>
            <person name="Culley D."/>
            <person name="Daum C."/>
            <person name="Ezra D."/>
            <person name="Gonzalez J."/>
            <person name="Henrissat B."/>
            <person name="Kuo A."/>
            <person name="Liang C."/>
            <person name="Lipzen A."/>
            <person name="Lutzoni F."/>
            <person name="Magnuson J."/>
            <person name="Mondo S."/>
            <person name="Nolan M."/>
            <person name="Ohm R."/>
            <person name="Pangilinan J."/>
            <person name="Park H.-J."/>
            <person name="Ramirez L."/>
            <person name="Alfaro M."/>
            <person name="Sun H."/>
            <person name="Tritt A."/>
            <person name="Yoshinaga Y."/>
            <person name="Zwiers L.-H."/>
            <person name="Turgeon B."/>
            <person name="Goodwin S."/>
            <person name="Spatafora J."/>
            <person name="Crous P."/>
            <person name="Grigoriev I."/>
        </authorList>
    </citation>
    <scope>NUCLEOTIDE SEQUENCE</scope>
    <source>
        <strain evidence="2">CBS 675.92</strain>
    </source>
</reference>
<dbReference type="Proteomes" id="UP000800035">
    <property type="component" value="Unassembled WGS sequence"/>
</dbReference>
<dbReference type="AlphaFoldDB" id="A0A6A5TGQ4"/>
<sequence>MGWYRAIAEGNWKRPLDVSLPSTHHGELRIPFSRDIYQPNATTKSGTSFPFSKLPVELQLRVLHLCDKPTLFQLMQTARCTRNEAKKLFFSRPEWYHIDADWLVKGGHPGDTICDMDFLACIQRLEVDFFWMSEMTWMNKEDCNVWQGTEEEAVAGACGVMDEHIRDFWRTVQHRFPRAKHIVLSDDCDRVISPKAAIRLPPDVFKKVGQMCPHSINVSICLVQRDGCFKHRMKRKLWRLRRVEGDVNATEKWEECPTRSEPSIIPPHKVFRGPVGKFQDCRTKIEEAARQRWAIRVHRIAAMEKCHFYRLHEPFRCSTPDCQAWFEQPEEYTSHAIETGHDKNDVLPGPFEGLRKMRRDWND</sequence>
<dbReference type="InterPro" id="IPR013087">
    <property type="entry name" value="Znf_C2H2_type"/>
</dbReference>
<dbReference type="PROSITE" id="PS00028">
    <property type="entry name" value="ZINC_FINGER_C2H2_1"/>
    <property type="match status" value="1"/>
</dbReference>
<name>A0A6A5TGQ4_9PLEO</name>
<dbReference type="OrthoDB" id="5397557at2759"/>
<accession>A0A6A5TGQ4</accession>
<evidence type="ECO:0000313" key="3">
    <source>
        <dbReference type="Proteomes" id="UP000800035"/>
    </source>
</evidence>
<evidence type="ECO:0000259" key="1">
    <source>
        <dbReference type="PROSITE" id="PS00028"/>
    </source>
</evidence>
<feature type="domain" description="C2H2-type" evidence="1">
    <location>
        <begin position="317"/>
        <end position="341"/>
    </location>
</feature>
<proteinExistence type="predicted"/>
<keyword evidence="3" id="KW-1185">Reference proteome</keyword>
<organism evidence="2 3">
    <name type="scientific">Byssothecium circinans</name>
    <dbReference type="NCBI Taxonomy" id="147558"/>
    <lineage>
        <taxon>Eukaryota</taxon>
        <taxon>Fungi</taxon>
        <taxon>Dikarya</taxon>
        <taxon>Ascomycota</taxon>
        <taxon>Pezizomycotina</taxon>
        <taxon>Dothideomycetes</taxon>
        <taxon>Pleosporomycetidae</taxon>
        <taxon>Pleosporales</taxon>
        <taxon>Massarineae</taxon>
        <taxon>Massarinaceae</taxon>
        <taxon>Byssothecium</taxon>
    </lineage>
</organism>
<gene>
    <name evidence="2" type="ORF">CC80DRAFT_597897</name>
</gene>